<feature type="domain" description="Pirin N-terminal" evidence="3">
    <location>
        <begin position="13"/>
        <end position="119"/>
    </location>
</feature>
<feature type="domain" description="Quercetin 2,3-dioxygenase C-terminal cupin" evidence="4">
    <location>
        <begin position="145"/>
        <end position="233"/>
    </location>
</feature>
<evidence type="ECO:0000313" key="6">
    <source>
        <dbReference type="Proteomes" id="UP001233535"/>
    </source>
</evidence>
<dbReference type="InterPro" id="IPR012093">
    <property type="entry name" value="Pirin"/>
</dbReference>
<dbReference type="SUPFAM" id="SSF51182">
    <property type="entry name" value="RmlC-like cupins"/>
    <property type="match status" value="1"/>
</dbReference>
<dbReference type="InterPro" id="IPR011051">
    <property type="entry name" value="RmlC_Cupin_sf"/>
</dbReference>
<evidence type="ECO:0000313" key="5">
    <source>
        <dbReference type="EMBL" id="MDR0183798.1"/>
    </source>
</evidence>
<protein>
    <submittedName>
        <fullName evidence="5">Pirin family protein</fullName>
    </submittedName>
</protein>
<dbReference type="EMBL" id="JARUHG010000004">
    <property type="protein sequence ID" value="MDR0183798.1"/>
    <property type="molecule type" value="Genomic_DNA"/>
</dbReference>
<proteinExistence type="inferred from homology"/>
<dbReference type="Proteomes" id="UP001233535">
    <property type="component" value="Unassembled WGS sequence"/>
</dbReference>
<dbReference type="RefSeq" id="WP_309262944.1">
    <property type="nucleotide sequence ID" value="NZ_JARUHG010000004.1"/>
</dbReference>
<organism evidence="5 6">
    <name type="scientific">Lysobacter arvi</name>
    <dbReference type="NCBI Taxonomy" id="3038776"/>
    <lineage>
        <taxon>Bacteria</taxon>
        <taxon>Pseudomonadati</taxon>
        <taxon>Pseudomonadota</taxon>
        <taxon>Gammaproteobacteria</taxon>
        <taxon>Lysobacterales</taxon>
        <taxon>Lysobacteraceae</taxon>
        <taxon>Lysobacter</taxon>
    </lineage>
</organism>
<comment type="similarity">
    <text evidence="1 2">Belongs to the pirin family.</text>
</comment>
<evidence type="ECO:0000256" key="1">
    <source>
        <dbReference type="ARBA" id="ARBA00008416"/>
    </source>
</evidence>
<dbReference type="Pfam" id="PF02678">
    <property type="entry name" value="Pirin"/>
    <property type="match status" value="1"/>
</dbReference>
<gene>
    <name evidence="5" type="ORF">P8609_12590</name>
</gene>
<reference evidence="5 6" key="1">
    <citation type="submission" date="2023-04" db="EMBL/GenBank/DDBJ databases">
        <title>Lysobacter sp. strain UC isolated from soil sample.</title>
        <authorList>
            <person name="Choksket S."/>
            <person name="Harshvardhan F."/>
            <person name="Rana R."/>
            <person name="Patil P.B."/>
            <person name="Korpole S."/>
        </authorList>
    </citation>
    <scope>NUCLEOTIDE SEQUENCE [LARGE SCALE GENOMIC DNA]</scope>
    <source>
        <strain evidence="5 6">UC</strain>
    </source>
</reference>
<evidence type="ECO:0000259" key="3">
    <source>
        <dbReference type="Pfam" id="PF02678"/>
    </source>
</evidence>
<dbReference type="PANTHER" id="PTHR43212">
    <property type="entry name" value="QUERCETIN 2,3-DIOXYGENASE"/>
    <property type="match status" value="1"/>
</dbReference>
<accession>A0ABU1CFS2</accession>
<dbReference type="InterPro" id="IPR041602">
    <property type="entry name" value="Quercetinase_C"/>
</dbReference>
<dbReference type="PANTHER" id="PTHR43212:SF2">
    <property type="entry name" value="PIRIN-LIKE PROTEIN YHAK"/>
    <property type="match status" value="1"/>
</dbReference>
<sequence length="235" mass="25101">MIFQRPDASRGRSAAQGRDSRHAFSFGGHYDPQWMGFGALRVLNEDRLQPGAAFEQARHANMELLTFVIAGELAHEDAIGGSGTLRSGELQWLSAGHGVEHAERNASASEPLHLLQMWIQPSRLNHQPAYARRAAAPAGARGWTLLASGDGGEASLAIRQDARLLQSRVETDETVEVGLDPARLYWLQIVSGAVTANGGIALQPGDALAMREETGTLRLQAAGGPALALLLDLAD</sequence>
<dbReference type="InterPro" id="IPR014710">
    <property type="entry name" value="RmlC-like_jellyroll"/>
</dbReference>
<evidence type="ECO:0000256" key="2">
    <source>
        <dbReference type="RuleBase" id="RU003457"/>
    </source>
</evidence>
<keyword evidence="6" id="KW-1185">Reference proteome</keyword>
<dbReference type="Gene3D" id="2.60.120.10">
    <property type="entry name" value="Jelly Rolls"/>
    <property type="match status" value="2"/>
</dbReference>
<dbReference type="Pfam" id="PF17954">
    <property type="entry name" value="Pirin_C_2"/>
    <property type="match status" value="1"/>
</dbReference>
<dbReference type="InterPro" id="IPR003829">
    <property type="entry name" value="Pirin_N_dom"/>
</dbReference>
<evidence type="ECO:0000259" key="4">
    <source>
        <dbReference type="Pfam" id="PF17954"/>
    </source>
</evidence>
<comment type="caution">
    <text evidence="5">The sequence shown here is derived from an EMBL/GenBank/DDBJ whole genome shotgun (WGS) entry which is preliminary data.</text>
</comment>
<name>A0ABU1CFS2_9GAMM</name>
<dbReference type="PIRSF" id="PIRSF006232">
    <property type="entry name" value="Pirin"/>
    <property type="match status" value="1"/>
</dbReference>